<organism evidence="1 2">
    <name type="scientific">Liparis tanakae</name>
    <name type="common">Tanaka's snailfish</name>
    <dbReference type="NCBI Taxonomy" id="230148"/>
    <lineage>
        <taxon>Eukaryota</taxon>
        <taxon>Metazoa</taxon>
        <taxon>Chordata</taxon>
        <taxon>Craniata</taxon>
        <taxon>Vertebrata</taxon>
        <taxon>Euteleostomi</taxon>
        <taxon>Actinopterygii</taxon>
        <taxon>Neopterygii</taxon>
        <taxon>Teleostei</taxon>
        <taxon>Neoteleostei</taxon>
        <taxon>Acanthomorphata</taxon>
        <taxon>Eupercaria</taxon>
        <taxon>Perciformes</taxon>
        <taxon>Cottioidei</taxon>
        <taxon>Cottales</taxon>
        <taxon>Liparidae</taxon>
        <taxon>Liparis</taxon>
    </lineage>
</organism>
<dbReference type="Proteomes" id="UP000314294">
    <property type="component" value="Unassembled WGS sequence"/>
</dbReference>
<proteinExistence type="predicted"/>
<dbReference type="AlphaFoldDB" id="A0A4Z2G5T1"/>
<evidence type="ECO:0000313" key="2">
    <source>
        <dbReference type="Proteomes" id="UP000314294"/>
    </source>
</evidence>
<protein>
    <submittedName>
        <fullName evidence="1">Uncharacterized protein</fullName>
    </submittedName>
</protein>
<gene>
    <name evidence="1" type="ORF">EYF80_041652</name>
</gene>
<name>A0A4Z2G5T1_9TELE</name>
<sequence length="82" mass="8770">MAAAQRWIYMRAKGRTTPKKYHFAPDDSPQANLAIFVPGGNAVVLRVGGRYGGARTPLPKPVAAGLELTSLSTAERSWASTN</sequence>
<accession>A0A4Z2G5T1</accession>
<keyword evidence="2" id="KW-1185">Reference proteome</keyword>
<evidence type="ECO:0000313" key="1">
    <source>
        <dbReference type="EMBL" id="TNN48134.1"/>
    </source>
</evidence>
<comment type="caution">
    <text evidence="1">The sequence shown here is derived from an EMBL/GenBank/DDBJ whole genome shotgun (WGS) entry which is preliminary data.</text>
</comment>
<reference evidence="1 2" key="1">
    <citation type="submission" date="2019-03" db="EMBL/GenBank/DDBJ databases">
        <title>First draft genome of Liparis tanakae, snailfish: a comprehensive survey of snailfish specific genes.</title>
        <authorList>
            <person name="Kim W."/>
            <person name="Song I."/>
            <person name="Jeong J.-H."/>
            <person name="Kim D."/>
            <person name="Kim S."/>
            <person name="Ryu S."/>
            <person name="Song J.Y."/>
            <person name="Lee S.K."/>
        </authorList>
    </citation>
    <scope>NUCLEOTIDE SEQUENCE [LARGE SCALE GENOMIC DNA]</scope>
    <source>
        <tissue evidence="1">Muscle</tissue>
    </source>
</reference>
<dbReference type="EMBL" id="SRLO01000709">
    <property type="protein sequence ID" value="TNN48134.1"/>
    <property type="molecule type" value="Genomic_DNA"/>
</dbReference>